<dbReference type="Gene3D" id="2.40.290.10">
    <property type="match status" value="1"/>
</dbReference>
<dbReference type="Proteomes" id="UP000275385">
    <property type="component" value="Unassembled WGS sequence"/>
</dbReference>
<dbReference type="GO" id="GO:0000781">
    <property type="term" value="C:chromosome, telomeric region"/>
    <property type="evidence" value="ECO:0007669"/>
    <property type="project" value="UniProtKB-SubCell"/>
</dbReference>
<dbReference type="Pfam" id="PF02735">
    <property type="entry name" value="Ku"/>
    <property type="match status" value="1"/>
</dbReference>
<evidence type="ECO:0000256" key="19">
    <source>
        <dbReference type="ARBA" id="ARBA00047995"/>
    </source>
</evidence>
<dbReference type="Pfam" id="PF03731">
    <property type="entry name" value="Ku_N"/>
    <property type="match status" value="1"/>
</dbReference>
<evidence type="ECO:0000256" key="18">
    <source>
        <dbReference type="ARBA" id="ARBA00031811"/>
    </source>
</evidence>
<comment type="caution">
    <text evidence="23">The sequence shown here is derived from an EMBL/GenBank/DDBJ whole genome shotgun (WGS) entry which is preliminary data.</text>
</comment>
<dbReference type="FunFam" id="3.40.50.410:FF:000071">
    <property type="entry name" value="ATP-dependent DNA helicase II subunit 1"/>
    <property type="match status" value="1"/>
</dbReference>
<organism evidence="23 24">
    <name type="scientific">Coniochaeta pulveracea</name>
    <dbReference type="NCBI Taxonomy" id="177199"/>
    <lineage>
        <taxon>Eukaryota</taxon>
        <taxon>Fungi</taxon>
        <taxon>Dikarya</taxon>
        <taxon>Ascomycota</taxon>
        <taxon>Pezizomycotina</taxon>
        <taxon>Sordariomycetes</taxon>
        <taxon>Sordariomycetidae</taxon>
        <taxon>Coniochaetales</taxon>
        <taxon>Coniochaetaceae</taxon>
        <taxon>Coniochaeta</taxon>
    </lineage>
</organism>
<dbReference type="InterPro" id="IPR036361">
    <property type="entry name" value="SAP_dom_sf"/>
</dbReference>
<dbReference type="EC" id="3.6.4.12" evidence="4"/>
<feature type="active site" description="Schiff-base intermediate with DNA; for 5'-deoxyribose-5-phosphate lyase activity" evidence="20">
    <location>
        <position position="26"/>
    </location>
</feature>
<dbReference type="Gene3D" id="1.10.1600.10">
    <property type="match status" value="1"/>
</dbReference>
<dbReference type="InterPro" id="IPR016194">
    <property type="entry name" value="SPOC-like_C_dom_sf"/>
</dbReference>
<evidence type="ECO:0000256" key="4">
    <source>
        <dbReference type="ARBA" id="ARBA00012551"/>
    </source>
</evidence>
<feature type="region of interest" description="Disordered" evidence="21">
    <location>
        <begin position="571"/>
        <end position="599"/>
    </location>
</feature>
<dbReference type="EMBL" id="QVQW01000012">
    <property type="protein sequence ID" value="RKU46852.1"/>
    <property type="molecule type" value="Genomic_DNA"/>
</dbReference>
<dbReference type="GO" id="GO:0006303">
    <property type="term" value="P:double-strand break repair via nonhomologous end joining"/>
    <property type="evidence" value="ECO:0007669"/>
    <property type="project" value="InterPro"/>
</dbReference>
<evidence type="ECO:0000256" key="17">
    <source>
        <dbReference type="ARBA" id="ARBA00024890"/>
    </source>
</evidence>
<comment type="similarity">
    <text evidence="3">Belongs to the ku70 family.</text>
</comment>
<keyword evidence="6" id="KW-0158">Chromosome</keyword>
<dbReference type="Gene3D" id="3.40.50.410">
    <property type="entry name" value="von Willebrand factor, type A domain"/>
    <property type="match status" value="1"/>
</dbReference>
<evidence type="ECO:0000256" key="13">
    <source>
        <dbReference type="ARBA" id="ARBA00023125"/>
    </source>
</evidence>
<dbReference type="GO" id="GO:0043564">
    <property type="term" value="C:Ku70:Ku80 complex"/>
    <property type="evidence" value="ECO:0007669"/>
    <property type="project" value="InterPro"/>
</dbReference>
<dbReference type="GO" id="GO:0000723">
    <property type="term" value="P:telomere maintenance"/>
    <property type="evidence" value="ECO:0007669"/>
    <property type="project" value="InterPro"/>
</dbReference>
<dbReference type="SUPFAM" id="SSF68906">
    <property type="entry name" value="SAP domain"/>
    <property type="match status" value="1"/>
</dbReference>
<evidence type="ECO:0000256" key="12">
    <source>
        <dbReference type="ARBA" id="ARBA00022895"/>
    </source>
</evidence>
<dbReference type="PIRSF" id="PIRSF003033">
    <property type="entry name" value="Ku70"/>
    <property type="match status" value="1"/>
</dbReference>
<comment type="function">
    <text evidence="17">Single-stranded DNA-dependent ATP-dependent helicase. Involved in non-homologous end joining (NHEJ) DNA double strand break repair. DNA-binding is sequence-independent but has a high affinity to nicks in double-stranded DNA and to the ends of duplex DNA. Binds to naturally occurring chromosomal ends, and therefore provides chromosomal end protection. Required also for telomere recombination to repair telomeric ends in the absence of telomerase. KU70, of the KU70/KU80 heterodimer, binds to the stem loop of TLC1, the RNA component of telomerase. Involved in telomere maintenance. Interacts with telomeric repeats and subtelomeric sequences thereby controlling telomere length and protecting against subtelomeric rearrangement. Maintains telomeric chromatin, which is involved in silencing the expression of genes located at the telomere. Required for mating-type switching.</text>
</comment>
<evidence type="ECO:0000256" key="20">
    <source>
        <dbReference type="PIRSR" id="PIRSR003033-1"/>
    </source>
</evidence>
<dbReference type="InterPro" id="IPR005161">
    <property type="entry name" value="Ku_N"/>
</dbReference>
<keyword evidence="9" id="KW-0378">Hydrolase</keyword>
<keyword evidence="11" id="KW-0067">ATP-binding</keyword>
<feature type="region of interest" description="Disordered" evidence="21">
    <location>
        <begin position="1"/>
        <end position="57"/>
    </location>
</feature>
<proteinExistence type="inferred from homology"/>
<dbReference type="GO" id="GO:0006310">
    <property type="term" value="P:DNA recombination"/>
    <property type="evidence" value="ECO:0007669"/>
    <property type="project" value="UniProtKB-KW"/>
</dbReference>
<evidence type="ECO:0000256" key="2">
    <source>
        <dbReference type="ARBA" id="ARBA00004574"/>
    </source>
</evidence>
<dbReference type="GO" id="GO:0003684">
    <property type="term" value="F:damaged DNA binding"/>
    <property type="evidence" value="ECO:0007669"/>
    <property type="project" value="InterPro"/>
</dbReference>
<evidence type="ECO:0000256" key="5">
    <source>
        <dbReference type="ARBA" id="ARBA00021796"/>
    </source>
</evidence>
<dbReference type="Gene3D" id="4.10.970.10">
    <property type="entry name" value="Ku70, bridge and pillars"/>
    <property type="match status" value="1"/>
</dbReference>
<dbReference type="InterPro" id="IPR047087">
    <property type="entry name" value="KU70_core_dom"/>
</dbReference>
<dbReference type="Pfam" id="PF03730">
    <property type="entry name" value="Ku_C"/>
    <property type="match status" value="1"/>
</dbReference>
<protein>
    <recommendedName>
        <fullName evidence="5">ATP-dependent DNA helicase II subunit 1</fullName>
        <ecNumber evidence="4">3.6.4.12</ecNumber>
    </recommendedName>
    <alternativeName>
        <fullName evidence="18">ATP-dependent DNA helicase II subunit Ku70</fullName>
    </alternativeName>
</protein>
<dbReference type="SMART" id="SM00513">
    <property type="entry name" value="SAP"/>
    <property type="match status" value="1"/>
</dbReference>
<evidence type="ECO:0000313" key="23">
    <source>
        <dbReference type="EMBL" id="RKU46852.1"/>
    </source>
</evidence>
<keyword evidence="15" id="KW-0234">DNA repair</keyword>
<evidence type="ECO:0000256" key="1">
    <source>
        <dbReference type="ARBA" id="ARBA00004123"/>
    </source>
</evidence>
<sequence length="658" mass="73282">MSWRGGGDDNRDDVEEEEELDEANYKTQKDAVLFAIDVSKSMSKPPPDNGGKKADTDSPIRAALKCAYQIMQQRIIAQPKDMMGILLFGTEKSKFRDESAGRTGYPHCYLFIDLDVPSAEDVKTLRSLADGDDEDLEDILTPSKEPVIMSNVLFCANQIFTTNAPNFGSRRLFIITDNDDPHAGDKQARSAAAVRAKDLFDLGVTIELFPVSHEDQKFDTSKFYEDIVYRDPTSDPDANEELRLAKSGDGLTLLNSLVSNINSKQTPKRSYFSNMPLELAPGLTITVKGFHVIHRQVPARSCYVWMEGEKPELATGETTKLDAESTRTVQKAEVKKAYKFGGEYVYFNPDELRTLKDFGKACLRIIGFKDKKLLPAWASVKKSTFIFPSEDDYVGSTRVFSALWQKMLKSNKLALAWHIARKNANPMLVAIIASNGPDDSKAEDDEAEEKPGGTPYLPAGLWLHPLPFADDLRNVDLAPTPRCSDNLINQMRKVIQNLQLPKAIYNPMKYPNPTLQWHYRIIQAIALEEEVPEEPDDSTIPRYRAINKRVGGYLAEWTEAVAEEAKGLQGSRAVKREMDEGDDEDGPRPAKKAKAVPKEKKLAGAMNNAQLKAAADNDTLKKMTVVELKDVLAGKGVSTAGKKADLVARLEEWVEENA</sequence>
<dbReference type="PANTHER" id="PTHR12604">
    <property type="entry name" value="KU AUTOANTIGEN DNA HELICASE"/>
    <property type="match status" value="1"/>
</dbReference>
<dbReference type="PROSITE" id="PS50800">
    <property type="entry name" value="SAP"/>
    <property type="match status" value="1"/>
</dbReference>
<evidence type="ECO:0000256" key="7">
    <source>
        <dbReference type="ARBA" id="ARBA00022741"/>
    </source>
</evidence>
<dbReference type="AlphaFoldDB" id="A0A420YG66"/>
<comment type="subcellular location">
    <subcellularLocation>
        <location evidence="2">Chromosome</location>
        <location evidence="2">Telomere</location>
    </subcellularLocation>
    <subcellularLocation>
        <location evidence="1">Nucleus</location>
    </subcellularLocation>
</comment>
<evidence type="ECO:0000256" key="8">
    <source>
        <dbReference type="ARBA" id="ARBA00022763"/>
    </source>
</evidence>
<evidence type="ECO:0000256" key="15">
    <source>
        <dbReference type="ARBA" id="ARBA00023204"/>
    </source>
</evidence>
<keyword evidence="10 23" id="KW-0347">Helicase</keyword>
<keyword evidence="7" id="KW-0547">Nucleotide-binding</keyword>
<dbReference type="SUPFAM" id="SSF53300">
    <property type="entry name" value="vWA-like"/>
    <property type="match status" value="1"/>
</dbReference>
<keyword evidence="12" id="KW-0779">Telomere</keyword>
<accession>A0A420YG66</accession>
<keyword evidence="16" id="KW-0539">Nucleus</keyword>
<dbReference type="FunFam" id="1.10.1600.10:FF:000004">
    <property type="entry name" value="ATP-dependent DNA helicase II subunit 1"/>
    <property type="match status" value="1"/>
</dbReference>
<keyword evidence="14" id="KW-0233">DNA recombination</keyword>
<keyword evidence="13" id="KW-0238">DNA-binding</keyword>
<dbReference type="GO" id="GO:0042162">
    <property type="term" value="F:telomeric DNA binding"/>
    <property type="evidence" value="ECO:0007669"/>
    <property type="project" value="InterPro"/>
</dbReference>
<dbReference type="SMART" id="SM00559">
    <property type="entry name" value="Ku78"/>
    <property type="match status" value="1"/>
</dbReference>
<dbReference type="CDD" id="cd01458">
    <property type="entry name" value="vWA_ku"/>
    <property type="match status" value="1"/>
</dbReference>
<dbReference type="PANTHER" id="PTHR12604:SF2">
    <property type="entry name" value="X-RAY REPAIR CROSS-COMPLEMENTING PROTEIN 6"/>
    <property type="match status" value="1"/>
</dbReference>
<dbReference type="InterPro" id="IPR006165">
    <property type="entry name" value="Ku70"/>
</dbReference>
<dbReference type="InterPro" id="IPR036465">
    <property type="entry name" value="vWFA_dom_sf"/>
</dbReference>
<dbReference type="InterPro" id="IPR005160">
    <property type="entry name" value="Ku_C"/>
</dbReference>
<evidence type="ECO:0000256" key="21">
    <source>
        <dbReference type="SAM" id="MobiDB-lite"/>
    </source>
</evidence>
<comment type="catalytic activity">
    <reaction evidence="19">
        <text>ATP + H2O = ADP + phosphate + H(+)</text>
        <dbReference type="Rhea" id="RHEA:13065"/>
        <dbReference type="ChEBI" id="CHEBI:15377"/>
        <dbReference type="ChEBI" id="CHEBI:15378"/>
        <dbReference type="ChEBI" id="CHEBI:30616"/>
        <dbReference type="ChEBI" id="CHEBI:43474"/>
        <dbReference type="ChEBI" id="CHEBI:456216"/>
        <dbReference type="EC" id="3.6.4.12"/>
    </reaction>
</comment>
<dbReference type="SUPFAM" id="SSF100939">
    <property type="entry name" value="SPOC domain-like"/>
    <property type="match status" value="1"/>
</dbReference>
<dbReference type="STRING" id="177199.A0A420YG66"/>
<feature type="domain" description="SAP" evidence="22">
    <location>
        <begin position="620"/>
        <end position="654"/>
    </location>
</feature>
<dbReference type="OrthoDB" id="3249161at2759"/>
<dbReference type="GO" id="GO:0003690">
    <property type="term" value="F:double-stranded DNA binding"/>
    <property type="evidence" value="ECO:0007669"/>
    <property type="project" value="TreeGrafter"/>
</dbReference>
<dbReference type="NCBIfam" id="TIGR00578">
    <property type="entry name" value="ku70"/>
    <property type="match status" value="1"/>
</dbReference>
<dbReference type="GO" id="GO:0003678">
    <property type="term" value="F:DNA helicase activity"/>
    <property type="evidence" value="ECO:0007669"/>
    <property type="project" value="UniProtKB-EC"/>
</dbReference>
<dbReference type="CDD" id="cd00788">
    <property type="entry name" value="KU70"/>
    <property type="match status" value="1"/>
</dbReference>
<evidence type="ECO:0000256" key="3">
    <source>
        <dbReference type="ARBA" id="ARBA00005240"/>
    </source>
</evidence>
<evidence type="ECO:0000259" key="22">
    <source>
        <dbReference type="PROSITE" id="PS50800"/>
    </source>
</evidence>
<dbReference type="InterPro" id="IPR006164">
    <property type="entry name" value="DNA_bd_Ku70/Ku80"/>
</dbReference>
<gene>
    <name evidence="23" type="primary">KU70</name>
    <name evidence="23" type="ORF">DL546_008408</name>
</gene>
<evidence type="ECO:0000313" key="24">
    <source>
        <dbReference type="Proteomes" id="UP000275385"/>
    </source>
</evidence>
<reference evidence="23 24" key="1">
    <citation type="submission" date="2018-08" db="EMBL/GenBank/DDBJ databases">
        <title>Draft genome of the lignicolous fungus Coniochaeta pulveracea.</title>
        <authorList>
            <person name="Borstlap C.J."/>
            <person name="De Witt R.N."/>
            <person name="Botha A."/>
            <person name="Volschenk H."/>
        </authorList>
    </citation>
    <scope>NUCLEOTIDE SEQUENCE [LARGE SCALE GENOMIC DNA]</scope>
    <source>
        <strain evidence="23 24">CAB683</strain>
    </source>
</reference>
<dbReference type="InterPro" id="IPR027388">
    <property type="entry name" value="Ku70_bridge/pillars_dom_sf"/>
</dbReference>
<feature type="compositionally biased region" description="Acidic residues" evidence="21">
    <location>
        <begin position="10"/>
        <end position="22"/>
    </location>
</feature>
<evidence type="ECO:0000256" key="9">
    <source>
        <dbReference type="ARBA" id="ARBA00022801"/>
    </source>
</evidence>
<keyword evidence="24" id="KW-1185">Reference proteome</keyword>
<dbReference type="InterPro" id="IPR003034">
    <property type="entry name" value="SAP_dom"/>
</dbReference>
<evidence type="ECO:0000256" key="14">
    <source>
        <dbReference type="ARBA" id="ARBA00023172"/>
    </source>
</evidence>
<name>A0A420YG66_9PEZI</name>
<evidence type="ECO:0000256" key="10">
    <source>
        <dbReference type="ARBA" id="ARBA00022806"/>
    </source>
</evidence>
<evidence type="ECO:0000256" key="6">
    <source>
        <dbReference type="ARBA" id="ARBA00022454"/>
    </source>
</evidence>
<evidence type="ECO:0000256" key="11">
    <source>
        <dbReference type="ARBA" id="ARBA00022840"/>
    </source>
</evidence>
<dbReference type="Pfam" id="PF02037">
    <property type="entry name" value="SAP"/>
    <property type="match status" value="1"/>
</dbReference>
<keyword evidence="8" id="KW-0227">DNA damage</keyword>
<dbReference type="GO" id="GO:0016787">
    <property type="term" value="F:hydrolase activity"/>
    <property type="evidence" value="ECO:0007669"/>
    <property type="project" value="UniProtKB-KW"/>
</dbReference>
<dbReference type="GO" id="GO:0005524">
    <property type="term" value="F:ATP binding"/>
    <property type="evidence" value="ECO:0007669"/>
    <property type="project" value="UniProtKB-KW"/>
</dbReference>
<evidence type="ECO:0000256" key="16">
    <source>
        <dbReference type="ARBA" id="ARBA00023242"/>
    </source>
</evidence>
<dbReference type="Gene3D" id="1.10.720.30">
    <property type="entry name" value="SAP domain"/>
    <property type="match status" value="1"/>
</dbReference>